<reference evidence="5" key="1">
    <citation type="journal article" date="2021" name="Nat. Commun.">
        <title>Genetic determinants of endophytism in the Arabidopsis root mycobiome.</title>
        <authorList>
            <person name="Mesny F."/>
            <person name="Miyauchi S."/>
            <person name="Thiergart T."/>
            <person name="Pickel B."/>
            <person name="Atanasova L."/>
            <person name="Karlsson M."/>
            <person name="Huettel B."/>
            <person name="Barry K.W."/>
            <person name="Haridas S."/>
            <person name="Chen C."/>
            <person name="Bauer D."/>
            <person name="Andreopoulos W."/>
            <person name="Pangilinan J."/>
            <person name="LaButti K."/>
            <person name="Riley R."/>
            <person name="Lipzen A."/>
            <person name="Clum A."/>
            <person name="Drula E."/>
            <person name="Henrissat B."/>
            <person name="Kohler A."/>
            <person name="Grigoriev I.V."/>
            <person name="Martin F.M."/>
            <person name="Hacquard S."/>
        </authorList>
    </citation>
    <scope>NUCLEOTIDE SEQUENCE</scope>
    <source>
        <strain evidence="5">MPI-SDFR-AT-0117</strain>
    </source>
</reference>
<dbReference type="GO" id="GO:0071949">
    <property type="term" value="F:FAD binding"/>
    <property type="evidence" value="ECO:0007669"/>
    <property type="project" value="InterPro"/>
</dbReference>
<dbReference type="OrthoDB" id="74360at2759"/>
<evidence type="ECO:0000313" key="5">
    <source>
        <dbReference type="EMBL" id="KAH6695149.1"/>
    </source>
</evidence>
<dbReference type="PANTHER" id="PTHR43539:SF78">
    <property type="entry name" value="FLAVIN-CONTAINING MONOOXYGENASE"/>
    <property type="match status" value="1"/>
</dbReference>
<evidence type="ECO:0000256" key="1">
    <source>
        <dbReference type="ARBA" id="ARBA00022630"/>
    </source>
</evidence>
<dbReference type="EMBL" id="JAGSXJ010000002">
    <property type="protein sequence ID" value="KAH6695149.1"/>
    <property type="molecule type" value="Genomic_DNA"/>
</dbReference>
<dbReference type="SUPFAM" id="SSF51905">
    <property type="entry name" value="FAD/NAD(P)-binding domain"/>
    <property type="match status" value="1"/>
</dbReference>
<dbReference type="Pfam" id="PF01494">
    <property type="entry name" value="FAD_binding_3"/>
    <property type="match status" value="1"/>
</dbReference>
<keyword evidence="3" id="KW-0560">Oxidoreductase</keyword>
<dbReference type="PANTHER" id="PTHR43539">
    <property type="entry name" value="FLAVIN-BINDING MONOOXYGENASE-LIKE PROTEIN (AFU_ORTHOLOGUE AFUA_4G09220)"/>
    <property type="match status" value="1"/>
</dbReference>
<comment type="caution">
    <text evidence="5">The sequence shown here is derived from an EMBL/GenBank/DDBJ whole genome shotgun (WGS) entry which is preliminary data.</text>
</comment>
<dbReference type="AlphaFoldDB" id="A0A9P9AG28"/>
<keyword evidence="1" id="KW-0285">Flavoprotein</keyword>
<gene>
    <name evidence="5" type="ORF">F5X68DRAFT_243654</name>
</gene>
<accession>A0A9P9AG28</accession>
<feature type="domain" description="FAD-binding" evidence="4">
    <location>
        <begin position="194"/>
        <end position="228"/>
    </location>
</feature>
<dbReference type="Gene3D" id="3.50.50.60">
    <property type="entry name" value="FAD/NAD(P)-binding domain"/>
    <property type="match status" value="2"/>
</dbReference>
<evidence type="ECO:0000256" key="2">
    <source>
        <dbReference type="ARBA" id="ARBA00022827"/>
    </source>
</evidence>
<dbReference type="InterPro" id="IPR036188">
    <property type="entry name" value="FAD/NAD-bd_sf"/>
</dbReference>
<name>A0A9P9AG28_9PEZI</name>
<dbReference type="InterPro" id="IPR002938">
    <property type="entry name" value="FAD-bd"/>
</dbReference>
<evidence type="ECO:0000256" key="3">
    <source>
        <dbReference type="ARBA" id="ARBA00023002"/>
    </source>
</evidence>
<dbReference type="GO" id="GO:0004497">
    <property type="term" value="F:monooxygenase activity"/>
    <property type="evidence" value="ECO:0007669"/>
    <property type="project" value="TreeGrafter"/>
</dbReference>
<keyword evidence="6" id="KW-1185">Reference proteome</keyword>
<evidence type="ECO:0000259" key="4">
    <source>
        <dbReference type="Pfam" id="PF01494"/>
    </source>
</evidence>
<protein>
    <recommendedName>
        <fullName evidence="4">FAD-binding domain-containing protein</fullName>
    </recommendedName>
</protein>
<evidence type="ECO:0000313" key="6">
    <source>
        <dbReference type="Proteomes" id="UP000770015"/>
    </source>
</evidence>
<dbReference type="Proteomes" id="UP000770015">
    <property type="component" value="Unassembled WGS sequence"/>
</dbReference>
<dbReference type="InterPro" id="IPR050982">
    <property type="entry name" value="Auxin_biosynth/cation_transpt"/>
</dbReference>
<sequence length="585" mass="64503">MTFPDFPPQVDPRKDIYKPLPLTADVVDWKTIDATDISTRVLRDIAEILSQDKNDSGDLEVLFRKEGSFWRDTLALTAHIRTFSGPSIIGGTLRQLGDARGVNGFILTKKTSLVVSASPETSWVDCSFTFRTAEPQARCQGKMMLVPEDDSDGTVRWKIWSLATMLLEFEGLPEDVGRLTSPSPAIPAASTALETDVLIVGAGNAGLVQAARLKALGIDHLVVEKNARAGDNWSNRYDYLRFHIGKNYCQVPYLPYPRATNYMLTRNDLRDHMQRFADEFDLDKRSTSYDDASRTWAVGTMILATGLGYSVPRVPEIADKERFAGPHMHSHHFRNGAHLKAQGVRSVIVDCHSVGLQVTMVQRSPILIIPMAYYEDPQGLGVFDYVSTSTGDAMFMMGALQVGGELSRQGHAARARAEPNRYKAAIEAGFRVKDCTQTDLLGLLLTSAGRFMVDMERGAMDLIASGVVKVVPGSPAAHTSSGLQIDDGRCVEGDAIVWCTGYNTDAREELAGILGDGWEKIAAKLEATMGLDVEGELRGMYKRIERQERLWILGGGTAQHRWYSRMIALQVQGVLEGILPDAFRD</sequence>
<keyword evidence="2" id="KW-0274">FAD</keyword>
<organism evidence="5 6">
    <name type="scientific">Plectosphaerella plurivora</name>
    <dbReference type="NCBI Taxonomy" id="936078"/>
    <lineage>
        <taxon>Eukaryota</taxon>
        <taxon>Fungi</taxon>
        <taxon>Dikarya</taxon>
        <taxon>Ascomycota</taxon>
        <taxon>Pezizomycotina</taxon>
        <taxon>Sordariomycetes</taxon>
        <taxon>Hypocreomycetidae</taxon>
        <taxon>Glomerellales</taxon>
        <taxon>Plectosphaerellaceae</taxon>
        <taxon>Plectosphaerella</taxon>
    </lineage>
</organism>
<proteinExistence type="predicted"/>